<feature type="domain" description="AB hydrolase-1" evidence="1">
    <location>
        <begin position="26"/>
        <end position="131"/>
    </location>
</feature>
<sequence>MKESNKSTNNTLKFDHKMVDKNHEKTILLLHGFLGSQLIWEAIIPELSASFNVITMDLPGHGASSVKGEVHTMEAMAKVVIDQLNNLGVSQVHLVGHSMGGYVGLEILKQQPELLDSLTLLNSTAKSDSLQKRQDRLRAVKVFDLSPKVYIREALNNLFYPPNLDRCQSEVERLQEIALLTSPAGAQACLRGMRIRADHVELINTTTVPVQYIAGMQDTTVTYDSIREQIKSSTIKLVAFEQSGHMSFAEEKEKCTNAIINFVSTL</sequence>
<dbReference type="GO" id="GO:0047570">
    <property type="term" value="F:3-oxoadipate enol-lactonase activity"/>
    <property type="evidence" value="ECO:0007669"/>
    <property type="project" value="UniProtKB-EC"/>
</dbReference>
<dbReference type="KEGG" id="ptan:CRYO30217_03335"/>
<dbReference type="Proteomes" id="UP000683507">
    <property type="component" value="Chromosome"/>
</dbReference>
<evidence type="ECO:0000313" key="3">
    <source>
        <dbReference type="Proteomes" id="UP000683507"/>
    </source>
</evidence>
<dbReference type="EC" id="3.1.1.24" evidence="2"/>
<dbReference type="EMBL" id="OU015584">
    <property type="protein sequence ID" value="CAG5086929.1"/>
    <property type="molecule type" value="Genomic_DNA"/>
</dbReference>
<protein>
    <submittedName>
        <fullName evidence="2">3-oxoadipate enol-lactonase 2</fullName>
        <ecNumber evidence="2">3.1.1.24</ecNumber>
    </submittedName>
</protein>
<dbReference type="GO" id="GO:0046464">
    <property type="term" value="P:acylglycerol catabolic process"/>
    <property type="evidence" value="ECO:0007669"/>
    <property type="project" value="TreeGrafter"/>
</dbReference>
<gene>
    <name evidence="2" type="primary">catD</name>
    <name evidence="2" type="ORF">CRYO30217_03335</name>
</gene>
<organism evidence="2 3">
    <name type="scientific">Parvicella tangerina</name>
    <dbReference type="NCBI Taxonomy" id="2829795"/>
    <lineage>
        <taxon>Bacteria</taxon>
        <taxon>Pseudomonadati</taxon>
        <taxon>Bacteroidota</taxon>
        <taxon>Flavobacteriia</taxon>
        <taxon>Flavobacteriales</taxon>
        <taxon>Parvicellaceae</taxon>
        <taxon>Parvicella</taxon>
    </lineage>
</organism>
<dbReference type="InterPro" id="IPR050266">
    <property type="entry name" value="AB_hydrolase_sf"/>
</dbReference>
<keyword evidence="3" id="KW-1185">Reference proteome</keyword>
<dbReference type="GO" id="GO:0016020">
    <property type="term" value="C:membrane"/>
    <property type="evidence" value="ECO:0007669"/>
    <property type="project" value="TreeGrafter"/>
</dbReference>
<dbReference type="InterPro" id="IPR029058">
    <property type="entry name" value="AB_hydrolase_fold"/>
</dbReference>
<dbReference type="PANTHER" id="PTHR43798">
    <property type="entry name" value="MONOACYLGLYCEROL LIPASE"/>
    <property type="match status" value="1"/>
</dbReference>
<dbReference type="SUPFAM" id="SSF53474">
    <property type="entry name" value="alpha/beta-Hydrolases"/>
    <property type="match status" value="1"/>
</dbReference>
<dbReference type="PANTHER" id="PTHR43798:SF5">
    <property type="entry name" value="MONOACYLGLYCEROL LIPASE ABHD6"/>
    <property type="match status" value="1"/>
</dbReference>
<proteinExistence type="predicted"/>
<dbReference type="Gene3D" id="3.40.50.1820">
    <property type="entry name" value="alpha/beta hydrolase"/>
    <property type="match status" value="1"/>
</dbReference>
<dbReference type="RefSeq" id="WP_258543519.1">
    <property type="nucleotide sequence ID" value="NZ_OU015584.1"/>
</dbReference>
<dbReference type="Pfam" id="PF00561">
    <property type="entry name" value="Abhydrolase_1"/>
    <property type="match status" value="1"/>
</dbReference>
<keyword evidence="2" id="KW-0378">Hydrolase</keyword>
<accession>A0A916JQY3</accession>
<dbReference type="PRINTS" id="PR00111">
    <property type="entry name" value="ABHYDROLASE"/>
</dbReference>
<name>A0A916JQY3_9FLAO</name>
<evidence type="ECO:0000313" key="2">
    <source>
        <dbReference type="EMBL" id="CAG5086929.1"/>
    </source>
</evidence>
<dbReference type="AlphaFoldDB" id="A0A916JQY3"/>
<reference evidence="2" key="1">
    <citation type="submission" date="2021-04" db="EMBL/GenBank/DDBJ databases">
        <authorList>
            <person name="Rodrigo-Torres L."/>
            <person name="Arahal R. D."/>
            <person name="Lucena T."/>
        </authorList>
    </citation>
    <scope>NUCLEOTIDE SEQUENCE</scope>
    <source>
        <strain evidence="2">AS29M-1</strain>
    </source>
</reference>
<evidence type="ECO:0000259" key="1">
    <source>
        <dbReference type="Pfam" id="PF00561"/>
    </source>
</evidence>
<dbReference type="InterPro" id="IPR000073">
    <property type="entry name" value="AB_hydrolase_1"/>
</dbReference>
<dbReference type="GO" id="GO:0047372">
    <property type="term" value="F:monoacylglycerol lipase activity"/>
    <property type="evidence" value="ECO:0007669"/>
    <property type="project" value="TreeGrafter"/>
</dbReference>